<evidence type="ECO:0000313" key="2">
    <source>
        <dbReference type="EMBL" id="MBO2007295.1"/>
    </source>
</evidence>
<accession>A0A939NMR0</accession>
<dbReference type="AlphaFoldDB" id="A0A939NMR0"/>
<dbReference type="EMBL" id="JAGETR010000167">
    <property type="protein sequence ID" value="MBO2007295.1"/>
    <property type="molecule type" value="Genomic_DNA"/>
</dbReference>
<comment type="caution">
    <text evidence="2">The sequence shown here is derived from an EMBL/GenBank/DDBJ whole genome shotgun (WGS) entry which is preliminary data.</text>
</comment>
<protein>
    <submittedName>
        <fullName evidence="2">Uncharacterized protein</fullName>
    </submittedName>
</protein>
<name>A0A939NMR0_SERMA</name>
<sequence length="196" mass="22728">MLTLRTQCPAQDLPDPLNSLEIDGTVLPSYVFIHDGPRVFRYYTPKEESVKLFHDYLDLHRSNLDPTFRCCRFRDVRPLTGPRRPRHAAPASVERRAEILRRAVARPRQLRAFLQHRFAAAWPPSTVRINHRAGNWRAWRACTSRVSAPGCGRPEPAGPVRTCSTSWRPKRSEKRSRTKPAARRFRTRKPSRTPSR</sequence>
<proteinExistence type="predicted"/>
<organism evidence="2">
    <name type="scientific">Serratia marcescens</name>
    <dbReference type="NCBI Taxonomy" id="615"/>
    <lineage>
        <taxon>Bacteria</taxon>
        <taxon>Pseudomonadati</taxon>
        <taxon>Pseudomonadota</taxon>
        <taxon>Gammaproteobacteria</taxon>
        <taxon>Enterobacterales</taxon>
        <taxon>Yersiniaceae</taxon>
        <taxon>Serratia</taxon>
    </lineage>
</organism>
<reference evidence="2" key="1">
    <citation type="submission" date="2021-03" db="EMBL/GenBank/DDBJ databases">
        <title>Molecular epidemiology and mechanisms of colistin and carbapenem resistance in Enterobacteriaceae from clinical isolates, the environment and porcine samples in Pretoria, South Africa.</title>
        <authorList>
            <person name="Bogoshi D."/>
            <person name="Mbelle N.M."/>
            <person name="Naidoo V."/>
            <person name="Osei Sekyere J."/>
        </authorList>
    </citation>
    <scope>NUCLEOTIDE SEQUENCE</scope>
    <source>
        <strain evidence="2">C080</strain>
    </source>
</reference>
<evidence type="ECO:0000256" key="1">
    <source>
        <dbReference type="SAM" id="MobiDB-lite"/>
    </source>
</evidence>
<feature type="compositionally biased region" description="Basic residues" evidence="1">
    <location>
        <begin position="168"/>
        <end position="196"/>
    </location>
</feature>
<gene>
    <name evidence="2" type="ORF">J4732_19800</name>
</gene>
<feature type="region of interest" description="Disordered" evidence="1">
    <location>
        <begin position="150"/>
        <end position="196"/>
    </location>
</feature>